<evidence type="ECO:0008006" key="6">
    <source>
        <dbReference type="Google" id="ProtNLM"/>
    </source>
</evidence>
<feature type="domain" description="DUF3048" evidence="2">
    <location>
        <begin position="90"/>
        <end position="229"/>
    </location>
</feature>
<keyword evidence="1" id="KW-1133">Transmembrane helix</keyword>
<feature type="transmembrane region" description="Helical" evidence="1">
    <location>
        <begin position="33"/>
        <end position="54"/>
    </location>
</feature>
<organism evidence="4 5">
    <name type="scientific">candidate division WWE3 bacterium RIFCSPHIGHO2_01_FULL_43_9</name>
    <dbReference type="NCBI Taxonomy" id="1802618"/>
    <lineage>
        <taxon>Bacteria</taxon>
        <taxon>Katanobacteria</taxon>
    </lineage>
</organism>
<dbReference type="Proteomes" id="UP000176853">
    <property type="component" value="Unassembled WGS sequence"/>
</dbReference>
<evidence type="ECO:0000259" key="3">
    <source>
        <dbReference type="Pfam" id="PF17479"/>
    </source>
</evidence>
<dbReference type="Pfam" id="PF11258">
    <property type="entry name" value="DUF3048"/>
    <property type="match status" value="1"/>
</dbReference>
<evidence type="ECO:0000259" key="2">
    <source>
        <dbReference type="Pfam" id="PF11258"/>
    </source>
</evidence>
<keyword evidence="1" id="KW-0812">Transmembrane</keyword>
<name>A0A1F4V577_UNCKA</name>
<evidence type="ECO:0000256" key="1">
    <source>
        <dbReference type="SAM" id="Phobius"/>
    </source>
</evidence>
<dbReference type="InterPro" id="IPR035328">
    <property type="entry name" value="DUF3048_C"/>
</dbReference>
<comment type="caution">
    <text evidence="4">The sequence shown here is derived from an EMBL/GenBank/DDBJ whole genome shotgun (WGS) entry which is preliminary data.</text>
</comment>
<dbReference type="InterPro" id="IPR023158">
    <property type="entry name" value="YerB-like_sf"/>
</dbReference>
<accession>A0A1F4V577</accession>
<reference evidence="4 5" key="1">
    <citation type="journal article" date="2016" name="Nat. Commun.">
        <title>Thousands of microbial genomes shed light on interconnected biogeochemical processes in an aquifer system.</title>
        <authorList>
            <person name="Anantharaman K."/>
            <person name="Brown C.T."/>
            <person name="Hug L.A."/>
            <person name="Sharon I."/>
            <person name="Castelle C.J."/>
            <person name="Probst A.J."/>
            <person name="Thomas B.C."/>
            <person name="Singh A."/>
            <person name="Wilkins M.J."/>
            <person name="Karaoz U."/>
            <person name="Brodie E.L."/>
            <person name="Williams K.H."/>
            <person name="Hubbard S.S."/>
            <person name="Banfield J.F."/>
        </authorList>
    </citation>
    <scope>NUCLEOTIDE SEQUENCE [LARGE SCALE GENOMIC DNA]</scope>
</reference>
<feature type="domain" description="DUF3048" evidence="3">
    <location>
        <begin position="275"/>
        <end position="384"/>
    </location>
</feature>
<gene>
    <name evidence="4" type="ORF">A2709_00255</name>
</gene>
<dbReference type="Pfam" id="PF17479">
    <property type="entry name" value="DUF3048_C"/>
    <property type="match status" value="1"/>
</dbReference>
<dbReference type="AlphaFoldDB" id="A0A1F4V577"/>
<evidence type="ECO:0000313" key="4">
    <source>
        <dbReference type="EMBL" id="OGC52266.1"/>
    </source>
</evidence>
<evidence type="ECO:0000313" key="5">
    <source>
        <dbReference type="Proteomes" id="UP000176853"/>
    </source>
</evidence>
<protein>
    <recommendedName>
        <fullName evidence="6">DUF3048 domain-containing protein</fullName>
    </recommendedName>
</protein>
<keyword evidence="1" id="KW-0472">Membrane</keyword>
<dbReference type="InterPro" id="IPR021416">
    <property type="entry name" value="DUF3048_N"/>
</dbReference>
<dbReference type="EMBL" id="MEVB01000024">
    <property type="protein sequence ID" value="OGC52266.1"/>
    <property type="molecule type" value="Genomic_DNA"/>
</dbReference>
<sequence>MEDASVNFVNPQELQQVTQTGKVGRFSSLDKKYVIAGVCVGLVVVASVLILTRLESSKLWNERNSIFGQLAKTNPGDETKESEKNIVNALTGVEYTEEESKDWKDLRPLGVMINNHQDARPQAGLIDAEFTYEIVAEGGITRFLAFYQSVLPEKIGPIRSAREYYLVLAKEMGDAMLMHHGYSPQALVAIETWPVRSLQRGAAPYWRENPRNVAIEHTLYASGKEVVKKGLELGWEGKSANFYVWQFKDDATAYSAMPQATTIAYDFWYPGDFSAEWTYDSATNDYFRFMGYDSVGKSVPHIDETTNQQLKVKNLIVQFATETKIAGDDKNRLDYEFVGSGKGYVFIDGRAIEVTWSKAERDARTKYYDMNGSEIRFNRGKFWVSVLPDRNPDFLKFSAEAAPKTN</sequence>
<proteinExistence type="predicted"/>
<dbReference type="Gene3D" id="3.50.90.10">
    <property type="entry name" value="YerB-like"/>
    <property type="match status" value="1"/>
</dbReference>
<dbReference type="SUPFAM" id="SSF159774">
    <property type="entry name" value="YerB-like"/>
    <property type="match status" value="1"/>
</dbReference>